<feature type="non-terminal residue" evidence="11">
    <location>
        <position position="1"/>
    </location>
</feature>
<comment type="caution">
    <text evidence="11">The sequence shown here is derived from an EMBL/GenBank/DDBJ whole genome shotgun (WGS) entry which is preliminary data.</text>
</comment>
<evidence type="ECO:0000256" key="1">
    <source>
        <dbReference type="ARBA" id="ARBA00001933"/>
    </source>
</evidence>
<comment type="pathway">
    <text evidence="6">Amino-acid degradation; L-alanine degradation via transaminase pathway; pyruvate from L-alanine: step 1/1.</text>
</comment>
<dbReference type="SUPFAM" id="SSF53383">
    <property type="entry name" value="PLP-dependent transferases"/>
    <property type="match status" value="1"/>
</dbReference>
<organism evidence="11 12">
    <name type="scientific">Brachionus calyciflorus</name>
    <dbReference type="NCBI Taxonomy" id="104777"/>
    <lineage>
        <taxon>Eukaryota</taxon>
        <taxon>Metazoa</taxon>
        <taxon>Spiralia</taxon>
        <taxon>Gnathifera</taxon>
        <taxon>Rotifera</taxon>
        <taxon>Eurotatoria</taxon>
        <taxon>Monogononta</taxon>
        <taxon>Pseudotrocha</taxon>
        <taxon>Ploima</taxon>
        <taxon>Brachionidae</taxon>
        <taxon>Brachionus</taxon>
    </lineage>
</organism>
<comment type="catalytic activity">
    <reaction evidence="9">
        <text>L-alanine + 2-oxoglutarate = pyruvate + L-glutamate</text>
        <dbReference type="Rhea" id="RHEA:19453"/>
        <dbReference type="ChEBI" id="CHEBI:15361"/>
        <dbReference type="ChEBI" id="CHEBI:16810"/>
        <dbReference type="ChEBI" id="CHEBI:29985"/>
        <dbReference type="ChEBI" id="CHEBI:57972"/>
        <dbReference type="EC" id="2.6.1.2"/>
    </reaction>
</comment>
<protein>
    <recommendedName>
        <fullName evidence="8">alanine transaminase</fullName>
        <ecNumber evidence="8">2.6.1.2</ecNumber>
    </recommendedName>
</protein>
<dbReference type="OrthoDB" id="1732682at2759"/>
<dbReference type="GO" id="GO:0042853">
    <property type="term" value="P:L-alanine catabolic process"/>
    <property type="evidence" value="ECO:0007669"/>
    <property type="project" value="UniProtKB-UniPathway"/>
</dbReference>
<evidence type="ECO:0000259" key="10">
    <source>
        <dbReference type="Pfam" id="PF00155"/>
    </source>
</evidence>
<proteinExistence type="inferred from homology"/>
<comment type="similarity">
    <text evidence="7">Belongs to the class-I pyridoxal-phosphate-dependent aminotransferase family. Alanine aminotransferase subfamily.</text>
</comment>
<evidence type="ECO:0000256" key="7">
    <source>
        <dbReference type="ARBA" id="ARBA00025785"/>
    </source>
</evidence>
<gene>
    <name evidence="11" type="ORF">OXX778_LOCUS22813</name>
</gene>
<sequence>PTGQVLSLENMQQIVKWAFERKLFILADEVYQDNVYAEGMKFHSF</sequence>
<keyword evidence="5" id="KW-0663">Pyridoxal phosphate</keyword>
<dbReference type="Proteomes" id="UP000663879">
    <property type="component" value="Unassembled WGS sequence"/>
</dbReference>
<dbReference type="InterPro" id="IPR045088">
    <property type="entry name" value="ALAT1/2-like"/>
</dbReference>
<name>A0A814RUB5_9BILA</name>
<dbReference type="UniPathway" id="UPA00528">
    <property type="reaction ID" value="UER00586"/>
</dbReference>
<dbReference type="Pfam" id="PF00155">
    <property type="entry name" value="Aminotran_1_2"/>
    <property type="match status" value="1"/>
</dbReference>
<evidence type="ECO:0000256" key="4">
    <source>
        <dbReference type="ARBA" id="ARBA00022679"/>
    </source>
</evidence>
<comment type="cofactor">
    <cofactor evidence="1">
        <name>pyridoxal 5'-phosphate</name>
        <dbReference type="ChEBI" id="CHEBI:597326"/>
    </cofactor>
</comment>
<dbReference type="Gene3D" id="3.40.640.10">
    <property type="entry name" value="Type I PLP-dependent aspartate aminotransferase-like (Major domain)"/>
    <property type="match status" value="1"/>
</dbReference>
<keyword evidence="12" id="KW-1185">Reference proteome</keyword>
<feature type="non-terminal residue" evidence="11">
    <location>
        <position position="45"/>
    </location>
</feature>
<dbReference type="InterPro" id="IPR015421">
    <property type="entry name" value="PyrdxlP-dep_Trfase_major"/>
</dbReference>
<evidence type="ECO:0000256" key="6">
    <source>
        <dbReference type="ARBA" id="ARBA00025708"/>
    </source>
</evidence>
<evidence type="ECO:0000256" key="5">
    <source>
        <dbReference type="ARBA" id="ARBA00022898"/>
    </source>
</evidence>
<evidence type="ECO:0000256" key="3">
    <source>
        <dbReference type="ARBA" id="ARBA00022576"/>
    </source>
</evidence>
<keyword evidence="3" id="KW-0032">Aminotransferase</keyword>
<evidence type="ECO:0000256" key="8">
    <source>
        <dbReference type="ARBA" id="ARBA00026106"/>
    </source>
</evidence>
<dbReference type="GO" id="GO:0030170">
    <property type="term" value="F:pyridoxal phosphate binding"/>
    <property type="evidence" value="ECO:0007669"/>
    <property type="project" value="InterPro"/>
</dbReference>
<dbReference type="EC" id="2.6.1.2" evidence="8"/>
<evidence type="ECO:0000256" key="2">
    <source>
        <dbReference type="ARBA" id="ARBA00011738"/>
    </source>
</evidence>
<accession>A0A814RUB5</accession>
<dbReference type="InterPro" id="IPR004839">
    <property type="entry name" value="Aminotransferase_I/II_large"/>
</dbReference>
<feature type="domain" description="Aminotransferase class I/classII large" evidence="10">
    <location>
        <begin position="1"/>
        <end position="38"/>
    </location>
</feature>
<reference evidence="11" key="1">
    <citation type="submission" date="2021-02" db="EMBL/GenBank/DDBJ databases">
        <authorList>
            <person name="Nowell W R."/>
        </authorList>
    </citation>
    <scope>NUCLEOTIDE SEQUENCE</scope>
    <source>
        <strain evidence="11">Ploen Becks lab</strain>
    </source>
</reference>
<dbReference type="AlphaFoldDB" id="A0A814RUB5"/>
<evidence type="ECO:0000256" key="9">
    <source>
        <dbReference type="ARBA" id="ARBA00047412"/>
    </source>
</evidence>
<keyword evidence="4" id="KW-0808">Transferase</keyword>
<dbReference type="GO" id="GO:0004021">
    <property type="term" value="F:L-alanine:2-oxoglutarate aminotransferase activity"/>
    <property type="evidence" value="ECO:0007669"/>
    <property type="project" value="UniProtKB-EC"/>
</dbReference>
<comment type="subunit">
    <text evidence="2">Homodimer.</text>
</comment>
<dbReference type="EMBL" id="CAJNOC010010334">
    <property type="protein sequence ID" value="CAF1138965.1"/>
    <property type="molecule type" value="Genomic_DNA"/>
</dbReference>
<dbReference type="PANTHER" id="PTHR11751:SF29">
    <property type="entry name" value="ALANINE TRANSAMINASE"/>
    <property type="match status" value="1"/>
</dbReference>
<evidence type="ECO:0000313" key="11">
    <source>
        <dbReference type="EMBL" id="CAF1138965.1"/>
    </source>
</evidence>
<dbReference type="InterPro" id="IPR015424">
    <property type="entry name" value="PyrdxlP-dep_Trfase"/>
</dbReference>
<dbReference type="PANTHER" id="PTHR11751">
    <property type="entry name" value="ALANINE AMINOTRANSFERASE"/>
    <property type="match status" value="1"/>
</dbReference>
<evidence type="ECO:0000313" key="12">
    <source>
        <dbReference type="Proteomes" id="UP000663879"/>
    </source>
</evidence>